<evidence type="ECO:0000313" key="9">
    <source>
        <dbReference type="Proteomes" id="UP001596016"/>
    </source>
</evidence>
<comment type="miscellaneous">
    <text evidence="5">In the reaction, the free carboxyl group of octanoic acid is attached via an amide linkage to the epsilon-amino group of a specific lysine residue of lipoyl domains of lipoate-dependent enzymes.</text>
</comment>
<dbReference type="Gene3D" id="3.30.930.10">
    <property type="entry name" value="Bira Bifunctional Protein, Domain 2"/>
    <property type="match status" value="1"/>
</dbReference>
<feature type="binding site" evidence="5">
    <location>
        <begin position="180"/>
        <end position="182"/>
    </location>
    <ligand>
        <name>substrate</name>
    </ligand>
</feature>
<evidence type="ECO:0000259" key="7">
    <source>
        <dbReference type="PROSITE" id="PS51733"/>
    </source>
</evidence>
<evidence type="ECO:0000256" key="5">
    <source>
        <dbReference type="HAMAP-Rule" id="MF_00013"/>
    </source>
</evidence>
<protein>
    <recommendedName>
        <fullName evidence="5 6">Octanoyltransferase</fullName>
        <ecNumber evidence="5 6">2.3.1.181</ecNumber>
    </recommendedName>
    <alternativeName>
        <fullName evidence="5">Lipoate-protein ligase B</fullName>
    </alternativeName>
    <alternativeName>
        <fullName evidence="5">Lipoyl/octanoyl transferase</fullName>
    </alternativeName>
    <alternativeName>
        <fullName evidence="5">Octanoyl-[acyl-carrier-protein]-protein N-octanoyltransferase</fullName>
    </alternativeName>
</protein>
<dbReference type="InterPro" id="IPR020605">
    <property type="entry name" value="Octanoyltransferase_CS"/>
</dbReference>
<feature type="domain" description="BPL/LPL catalytic" evidence="7">
    <location>
        <begin position="48"/>
        <end position="236"/>
    </location>
</feature>
<organism evidence="8 9">
    <name type="scientific">Aquamicrobium segne</name>
    <dbReference type="NCBI Taxonomy" id="469547"/>
    <lineage>
        <taxon>Bacteria</taxon>
        <taxon>Pseudomonadati</taxon>
        <taxon>Pseudomonadota</taxon>
        <taxon>Alphaproteobacteria</taxon>
        <taxon>Hyphomicrobiales</taxon>
        <taxon>Phyllobacteriaceae</taxon>
        <taxon>Aquamicrobium</taxon>
    </lineage>
</organism>
<dbReference type="CDD" id="cd16444">
    <property type="entry name" value="LipB"/>
    <property type="match status" value="1"/>
</dbReference>
<dbReference type="NCBIfam" id="TIGR00214">
    <property type="entry name" value="lipB"/>
    <property type="match status" value="1"/>
</dbReference>
<comment type="subcellular location">
    <subcellularLocation>
        <location evidence="5">Cytoplasm</location>
    </subcellularLocation>
</comment>
<dbReference type="PANTHER" id="PTHR10993:SF7">
    <property type="entry name" value="LIPOYLTRANSFERASE 2, MITOCHONDRIAL-RELATED"/>
    <property type="match status" value="1"/>
</dbReference>
<evidence type="ECO:0000256" key="6">
    <source>
        <dbReference type="PIRNR" id="PIRNR016262"/>
    </source>
</evidence>
<accession>A0ABW0GSR1</accession>
<evidence type="ECO:0000256" key="4">
    <source>
        <dbReference type="ARBA" id="ARBA00024732"/>
    </source>
</evidence>
<dbReference type="InterPro" id="IPR000544">
    <property type="entry name" value="Octanoyltransferase"/>
</dbReference>
<dbReference type="Pfam" id="PF21948">
    <property type="entry name" value="LplA-B_cat"/>
    <property type="match status" value="1"/>
</dbReference>
<dbReference type="InterPro" id="IPR045864">
    <property type="entry name" value="aa-tRNA-synth_II/BPL/LPL"/>
</dbReference>
<evidence type="ECO:0000313" key="8">
    <source>
        <dbReference type="EMBL" id="MFC5384407.1"/>
    </source>
</evidence>
<proteinExistence type="inferred from homology"/>
<reference evidence="9" key="1">
    <citation type="journal article" date="2019" name="Int. J. Syst. Evol. Microbiol.">
        <title>The Global Catalogue of Microorganisms (GCM) 10K type strain sequencing project: providing services to taxonomists for standard genome sequencing and annotation.</title>
        <authorList>
            <consortium name="The Broad Institute Genomics Platform"/>
            <consortium name="The Broad Institute Genome Sequencing Center for Infectious Disease"/>
            <person name="Wu L."/>
            <person name="Ma J."/>
        </authorList>
    </citation>
    <scope>NUCLEOTIDE SEQUENCE [LARGE SCALE GENOMIC DNA]</scope>
    <source>
        <strain evidence="9">CGMCC 4.1415</strain>
    </source>
</reference>
<evidence type="ECO:0000256" key="1">
    <source>
        <dbReference type="ARBA" id="ARBA00004821"/>
    </source>
</evidence>
<comment type="catalytic activity">
    <reaction evidence="5 6">
        <text>octanoyl-[ACP] + L-lysyl-[protein] = N(6)-octanoyl-L-lysyl-[protein] + holo-[ACP] + H(+)</text>
        <dbReference type="Rhea" id="RHEA:17665"/>
        <dbReference type="Rhea" id="RHEA-COMP:9636"/>
        <dbReference type="Rhea" id="RHEA-COMP:9685"/>
        <dbReference type="Rhea" id="RHEA-COMP:9752"/>
        <dbReference type="Rhea" id="RHEA-COMP:9928"/>
        <dbReference type="ChEBI" id="CHEBI:15378"/>
        <dbReference type="ChEBI" id="CHEBI:29969"/>
        <dbReference type="ChEBI" id="CHEBI:64479"/>
        <dbReference type="ChEBI" id="CHEBI:78463"/>
        <dbReference type="ChEBI" id="CHEBI:78809"/>
        <dbReference type="EC" id="2.3.1.181"/>
    </reaction>
</comment>
<feature type="active site" description="Acyl-thioester intermediate" evidence="5">
    <location>
        <position position="198"/>
    </location>
</feature>
<dbReference type="PANTHER" id="PTHR10993">
    <property type="entry name" value="OCTANOYLTRANSFERASE"/>
    <property type="match status" value="1"/>
</dbReference>
<comment type="caution">
    <text evidence="8">The sequence shown here is derived from an EMBL/GenBank/DDBJ whole genome shotgun (WGS) entry which is preliminary data.</text>
</comment>
<keyword evidence="5" id="KW-0963">Cytoplasm</keyword>
<comment type="function">
    <text evidence="4 5 6">Catalyzes the transfer of endogenously produced octanoic acid from octanoyl-acyl-carrier-protein onto the lipoyl domains of lipoate-dependent enzymes. Lipoyl-ACP can also act as a substrate although octanoyl-ACP is likely to be the physiological substrate.</text>
</comment>
<dbReference type="RefSeq" id="WP_378227269.1">
    <property type="nucleotide sequence ID" value="NZ_JBHSLL010000002.1"/>
</dbReference>
<evidence type="ECO:0000256" key="2">
    <source>
        <dbReference type="ARBA" id="ARBA00022679"/>
    </source>
</evidence>
<dbReference type="InterPro" id="IPR004143">
    <property type="entry name" value="BPL_LPL_catalytic"/>
</dbReference>
<keyword evidence="9" id="KW-1185">Reference proteome</keyword>
<dbReference type="GO" id="GO:0033819">
    <property type="term" value="F:lipoyl(octanoyl) transferase activity"/>
    <property type="evidence" value="ECO:0007669"/>
    <property type="project" value="UniProtKB-EC"/>
</dbReference>
<gene>
    <name evidence="5 8" type="primary">lipB</name>
    <name evidence="8" type="ORF">ACFPLB_00310</name>
</gene>
<dbReference type="SUPFAM" id="SSF55681">
    <property type="entry name" value="Class II aaRS and biotin synthetases"/>
    <property type="match status" value="1"/>
</dbReference>
<dbReference type="EC" id="2.3.1.181" evidence="5 6"/>
<dbReference type="HAMAP" id="MF_00013">
    <property type="entry name" value="LipB"/>
    <property type="match status" value="1"/>
</dbReference>
<dbReference type="PROSITE" id="PS51733">
    <property type="entry name" value="BPL_LPL_CATALYTIC"/>
    <property type="match status" value="1"/>
</dbReference>
<keyword evidence="2 5" id="KW-0808">Transferase</keyword>
<dbReference type="PROSITE" id="PS01313">
    <property type="entry name" value="LIPB"/>
    <property type="match status" value="1"/>
</dbReference>
<dbReference type="Proteomes" id="UP001596016">
    <property type="component" value="Unassembled WGS sequence"/>
</dbReference>
<feature type="binding site" evidence="5">
    <location>
        <begin position="167"/>
        <end position="169"/>
    </location>
    <ligand>
        <name>substrate</name>
    </ligand>
</feature>
<comment type="similarity">
    <text evidence="5 6">Belongs to the LipB family.</text>
</comment>
<keyword evidence="3 5" id="KW-0012">Acyltransferase</keyword>
<dbReference type="EMBL" id="JBHSLL010000002">
    <property type="protein sequence ID" value="MFC5384407.1"/>
    <property type="molecule type" value="Genomic_DNA"/>
</dbReference>
<sequence length="236" mass="26434">MPERNQISTSFLATTGSTPVEWRIEPGLLDYPEALAFMEAHARAIREEGAREMIWLVEHPPLYTSGTSARSIDLIDPQRFPVYAAGRGGEYTYHGPGQRVAYVMLDLKRRREDIRAFVAALEEWIIRTLDTFNVKGERREDRVGVWVQRPDRPQTIPGLVAEDKIAAIGIRMRKWVSFHGISINVEPDLLHFDGIVPCGVQEHGVTSLVDLGLPVTMTDLDGALKAAFIEIFGPVS</sequence>
<name>A0ABW0GSR1_9HYPH</name>
<dbReference type="NCBIfam" id="NF010921">
    <property type="entry name" value="PRK14341.1"/>
    <property type="match status" value="1"/>
</dbReference>
<dbReference type="PIRSF" id="PIRSF016262">
    <property type="entry name" value="LPLase"/>
    <property type="match status" value="1"/>
</dbReference>
<feature type="binding site" evidence="5">
    <location>
        <begin position="87"/>
        <end position="94"/>
    </location>
    <ligand>
        <name>substrate</name>
    </ligand>
</feature>
<evidence type="ECO:0000256" key="3">
    <source>
        <dbReference type="ARBA" id="ARBA00023315"/>
    </source>
</evidence>
<feature type="site" description="Lowers pKa of active site Cys" evidence="5">
    <location>
        <position position="164"/>
    </location>
</feature>
<comment type="pathway">
    <text evidence="1 5 6">Protein modification; protein lipoylation via endogenous pathway; protein N(6)-(lipoyl)lysine from octanoyl-[acyl-carrier-protein]: step 1/2.</text>
</comment>